<evidence type="ECO:0000313" key="4">
    <source>
        <dbReference type="Proteomes" id="UP000192478"/>
    </source>
</evidence>
<reference evidence="1 3" key="1">
    <citation type="submission" date="2016-10" db="EMBL/GenBank/DDBJ databases">
        <title>Complete Genome Sequence of Acetogen Clostridium formicoaceticum ATCC 27076.</title>
        <authorList>
            <person name="Bao T."/>
            <person name="Cheng C."/>
            <person name="Zhao J."/>
            <person name="Yang S.-T."/>
            <person name="Wang J."/>
            <person name="Wang M."/>
        </authorList>
    </citation>
    <scope>NUCLEOTIDE SEQUENCE [LARGE SCALE GENOMIC DNA]</scope>
    <source>
        <strain evidence="1 3">ATCC 27076</strain>
    </source>
</reference>
<dbReference type="AlphaFoldDB" id="A0AAC9RKC2"/>
<accession>A0AAC9RKC2</accession>
<dbReference type="EMBL" id="CP017603">
    <property type="protein sequence ID" value="AOY76198.1"/>
    <property type="molecule type" value="Genomic_DNA"/>
</dbReference>
<gene>
    <name evidence="1" type="ORF">BJL90_09960</name>
    <name evidence="2" type="ORF">CLFO_08970</name>
</gene>
<dbReference type="Proteomes" id="UP000177894">
    <property type="component" value="Chromosome"/>
</dbReference>
<evidence type="ECO:0000313" key="3">
    <source>
        <dbReference type="Proteomes" id="UP000177894"/>
    </source>
</evidence>
<evidence type="ECO:0000313" key="2">
    <source>
        <dbReference type="EMBL" id="ARE86573.1"/>
    </source>
</evidence>
<name>A0AAC9RKC2_9CLOT</name>
<sequence length="61" mass="7340">MRHKYMIYTEEGVLENSITRDEAIEKVKQYHEQGIDAYIVSQTEGERMKQKGETFYPPKWE</sequence>
<evidence type="ECO:0000313" key="1">
    <source>
        <dbReference type="EMBL" id="AOY76198.1"/>
    </source>
</evidence>
<proteinExistence type="predicted"/>
<reference evidence="2 4" key="2">
    <citation type="submission" date="2017-03" db="EMBL/GenBank/DDBJ databases">
        <title>Complete sequence of Clostridium formicaceticum DSM 92.</title>
        <authorList>
            <person name="Poehlein A."/>
            <person name="Karl M."/>
            <person name="Bengelsdorf F.R."/>
            <person name="Duerre P."/>
            <person name="Daniel R."/>
        </authorList>
    </citation>
    <scope>NUCLEOTIDE SEQUENCE [LARGE SCALE GENOMIC DNA]</scope>
    <source>
        <strain evidence="2 4">DSM 92</strain>
    </source>
</reference>
<keyword evidence="3" id="KW-1185">Reference proteome</keyword>
<organism evidence="2 4">
    <name type="scientific">Clostridium formicaceticum</name>
    <dbReference type="NCBI Taxonomy" id="1497"/>
    <lineage>
        <taxon>Bacteria</taxon>
        <taxon>Bacillati</taxon>
        <taxon>Bacillota</taxon>
        <taxon>Clostridia</taxon>
        <taxon>Eubacteriales</taxon>
        <taxon>Clostridiaceae</taxon>
        <taxon>Clostridium</taxon>
    </lineage>
</organism>
<dbReference type="EMBL" id="CP020559">
    <property type="protein sequence ID" value="ARE86573.1"/>
    <property type="molecule type" value="Genomic_DNA"/>
</dbReference>
<dbReference type="KEGG" id="cfm:BJL90_09960"/>
<dbReference type="RefSeq" id="WP_070967310.1">
    <property type="nucleotide sequence ID" value="NZ_CP017603.1"/>
</dbReference>
<dbReference type="Proteomes" id="UP000192478">
    <property type="component" value="Chromosome"/>
</dbReference>
<protein>
    <submittedName>
        <fullName evidence="2">Uncharacterized protein</fullName>
    </submittedName>
</protein>